<dbReference type="CDD" id="cd01610">
    <property type="entry name" value="PAP2_like"/>
    <property type="match status" value="1"/>
</dbReference>
<dbReference type="KEGG" id="rarg:115739422"/>
<reference evidence="3" key="2">
    <citation type="submission" date="2025-08" db="UniProtKB">
        <authorList>
            <consortium name="RefSeq"/>
        </authorList>
    </citation>
    <scope>IDENTIFICATION</scope>
    <source>
        <tissue evidence="3">Leaf</tissue>
    </source>
</reference>
<dbReference type="OrthoDB" id="1909848at2759"/>
<proteinExistence type="predicted"/>
<keyword evidence="2" id="KW-1185">Reference proteome</keyword>
<dbReference type="AlphaFoldDB" id="A0A8B8P3E8"/>
<protein>
    <submittedName>
        <fullName evidence="3">Uncharacterized protein LOC115739422</fullName>
    </submittedName>
</protein>
<dbReference type="Proteomes" id="UP000827889">
    <property type="component" value="Chromosome 2"/>
</dbReference>
<dbReference type="PANTHER" id="PTHR31446">
    <property type="entry name" value="ACID PHOSPHATASE/VANADIUM-DEPENDENT HALOPEROXIDASE-RELATED PROTEIN"/>
    <property type="match status" value="1"/>
</dbReference>
<reference evidence="2" key="1">
    <citation type="submission" date="2025-05" db="UniProtKB">
        <authorList>
            <consortium name="RefSeq"/>
        </authorList>
    </citation>
    <scope>NUCLEOTIDE SEQUENCE [LARGE SCALE GENOMIC DNA]</scope>
</reference>
<dbReference type="PANTHER" id="PTHR31446:SF2">
    <property type="entry name" value="ACID PHOSPHATASE_VANADIUM-DEPENDENT HALOPEROXIDASE-RELATED PROTEIN"/>
    <property type="match status" value="1"/>
</dbReference>
<name>A0A8B8P3E8_9MYRT</name>
<evidence type="ECO:0000256" key="1">
    <source>
        <dbReference type="SAM" id="MobiDB-lite"/>
    </source>
</evidence>
<accession>A0A8B8P3E8</accession>
<evidence type="ECO:0000313" key="2">
    <source>
        <dbReference type="Proteomes" id="UP000827889"/>
    </source>
</evidence>
<gene>
    <name evidence="3" type="primary">LOC115739422</name>
</gene>
<dbReference type="RefSeq" id="XP_030528373.1">
    <property type="nucleotide sequence ID" value="XM_030672513.2"/>
</dbReference>
<dbReference type="GeneID" id="115739422"/>
<feature type="region of interest" description="Disordered" evidence="1">
    <location>
        <begin position="152"/>
        <end position="181"/>
    </location>
</feature>
<sequence>MAAGRCWNSTMWYACRCASPSPSRNLVVRLNVGFQDIAGIAHNKVLIAAGVSAAIGQLSKPFTSPEGDAKLFDFRAAIRSGGFPSTHSAAVVATATSLSFERGFSDSIFGLSVVYAALVMYDSQGVRREVGKHARVMNETLLKKAQVKSPCAESDRVGKSSSSTMNLDRSGRFPMDGAERGSFNSKITTTPLMLRADNIEEKQLQLGVGDDGDNKSGVDGESGIRLKESVGHTEVEVLAGAILGFAVSMAVNTLMQ</sequence>
<dbReference type="InterPro" id="IPR003832">
    <property type="entry name" value="DUF212"/>
</dbReference>
<organism evidence="2 3">
    <name type="scientific">Rhodamnia argentea</name>
    <dbReference type="NCBI Taxonomy" id="178133"/>
    <lineage>
        <taxon>Eukaryota</taxon>
        <taxon>Viridiplantae</taxon>
        <taxon>Streptophyta</taxon>
        <taxon>Embryophyta</taxon>
        <taxon>Tracheophyta</taxon>
        <taxon>Spermatophyta</taxon>
        <taxon>Magnoliopsida</taxon>
        <taxon>eudicotyledons</taxon>
        <taxon>Gunneridae</taxon>
        <taxon>Pentapetalae</taxon>
        <taxon>rosids</taxon>
        <taxon>malvids</taxon>
        <taxon>Myrtales</taxon>
        <taxon>Myrtaceae</taxon>
        <taxon>Myrtoideae</taxon>
        <taxon>Myrteae</taxon>
        <taxon>Australasian group</taxon>
        <taxon>Rhodamnia</taxon>
    </lineage>
</organism>
<dbReference type="Pfam" id="PF02681">
    <property type="entry name" value="DUF212"/>
    <property type="match status" value="1"/>
</dbReference>
<evidence type="ECO:0000313" key="3">
    <source>
        <dbReference type="RefSeq" id="XP_030528373.1"/>
    </source>
</evidence>